<dbReference type="EMBL" id="CP053538">
    <property type="protein sequence ID" value="QJX48349.1"/>
    <property type="molecule type" value="Genomic_DNA"/>
</dbReference>
<accession>A0A6M6BK58</accession>
<gene>
    <name evidence="1" type="ORF">HMJ29_16035</name>
</gene>
<sequence length="81" mass="9202">MYAPESVKQPVLIIYPTPMQPNCPSKPTSPSPIRRALELDRYMQQLLQHQAEQLAGQPGWPAKPSCVYEQLLQQIEEDLQG</sequence>
<dbReference type="RefSeq" id="WP_171592434.1">
    <property type="nucleotide sequence ID" value="NZ_CP053538.1"/>
</dbReference>
<organism evidence="1 2">
    <name type="scientific">Hymenobacter taeanensis</name>
    <dbReference type="NCBI Taxonomy" id="2735321"/>
    <lineage>
        <taxon>Bacteria</taxon>
        <taxon>Pseudomonadati</taxon>
        <taxon>Bacteroidota</taxon>
        <taxon>Cytophagia</taxon>
        <taxon>Cytophagales</taxon>
        <taxon>Hymenobacteraceae</taxon>
        <taxon>Hymenobacter</taxon>
    </lineage>
</organism>
<reference evidence="1 2" key="1">
    <citation type="submission" date="2020-05" db="EMBL/GenBank/DDBJ databases">
        <title>Complete genome sequence of Hymenobacter sp. TS19 in Coasted Sand Dune.</title>
        <authorList>
            <person name="Lee J.-H."/>
            <person name="Jung J.-H."/>
            <person name="Jeong S."/>
            <person name="Zhao L."/>
            <person name="Kim M.-K."/>
            <person name="Seo H.-S."/>
            <person name="Lim S."/>
        </authorList>
    </citation>
    <scope>NUCLEOTIDE SEQUENCE [LARGE SCALE GENOMIC DNA]</scope>
    <source>
        <strain evidence="1 2">TS19</strain>
    </source>
</reference>
<dbReference type="Proteomes" id="UP000501623">
    <property type="component" value="Chromosome"/>
</dbReference>
<proteinExistence type="predicted"/>
<name>A0A6M6BK58_9BACT</name>
<evidence type="ECO:0000313" key="2">
    <source>
        <dbReference type="Proteomes" id="UP000501623"/>
    </source>
</evidence>
<keyword evidence="2" id="KW-1185">Reference proteome</keyword>
<protein>
    <submittedName>
        <fullName evidence="1">Uncharacterized protein</fullName>
    </submittedName>
</protein>
<dbReference type="AlphaFoldDB" id="A0A6M6BK58"/>
<dbReference type="KEGG" id="hts:HMJ29_16035"/>
<evidence type="ECO:0000313" key="1">
    <source>
        <dbReference type="EMBL" id="QJX48349.1"/>
    </source>
</evidence>